<dbReference type="OrthoDB" id="2434645at2759"/>
<evidence type="ECO:0008006" key="3">
    <source>
        <dbReference type="Google" id="ProtNLM"/>
    </source>
</evidence>
<dbReference type="EMBL" id="BDGG01000014">
    <property type="protein sequence ID" value="GAV06649.1"/>
    <property type="molecule type" value="Genomic_DNA"/>
</dbReference>
<comment type="caution">
    <text evidence="1">The sequence shown here is derived from an EMBL/GenBank/DDBJ whole genome shotgun (WGS) entry which is preliminary data.</text>
</comment>
<evidence type="ECO:0000313" key="1">
    <source>
        <dbReference type="EMBL" id="GAV06649.1"/>
    </source>
</evidence>
<dbReference type="InterPro" id="IPR012337">
    <property type="entry name" value="RNaseH-like_sf"/>
</dbReference>
<organism evidence="1 2">
    <name type="scientific">Ramazzottius varieornatus</name>
    <name type="common">Water bear</name>
    <name type="synonym">Tardigrade</name>
    <dbReference type="NCBI Taxonomy" id="947166"/>
    <lineage>
        <taxon>Eukaryota</taxon>
        <taxon>Metazoa</taxon>
        <taxon>Ecdysozoa</taxon>
        <taxon>Tardigrada</taxon>
        <taxon>Eutardigrada</taxon>
        <taxon>Parachela</taxon>
        <taxon>Hypsibioidea</taxon>
        <taxon>Ramazzottiidae</taxon>
        <taxon>Ramazzottius</taxon>
    </lineage>
</organism>
<evidence type="ECO:0000313" key="2">
    <source>
        <dbReference type="Proteomes" id="UP000186922"/>
    </source>
</evidence>
<protein>
    <recommendedName>
        <fullName evidence="3">HAT C-terminal dimerisation domain-containing protein</fullName>
    </recommendedName>
</protein>
<accession>A0A1D1W6I7</accession>
<dbReference type="AlphaFoldDB" id="A0A1D1W6I7"/>
<dbReference type="SUPFAM" id="SSF53098">
    <property type="entry name" value="Ribonuclease H-like"/>
    <property type="match status" value="1"/>
</dbReference>
<sequence>MLDEGVRKIVLAALESRWVKFYDPELMVCAMVLHPKVKMSSFRADHSTSHIGPLGVICTKLYIKLFGKNPGKLGQSLVHYLTNRNVFEPKYASQFDNPFDFWEYASAAHKELAELAVVLLKVSPHAAGVERFWSTMVEYTIQKRTACEWSLQLNFLPLGWSYAVDDPQRNVDWRISKRK</sequence>
<gene>
    <name evidence="1" type="primary">RvY_16605-1</name>
    <name evidence="1" type="synonym">RvY_16605.1</name>
    <name evidence="1" type="ORF">RvY_16605</name>
</gene>
<name>A0A1D1W6I7_RAMVA</name>
<proteinExistence type="predicted"/>
<keyword evidence="2" id="KW-1185">Reference proteome</keyword>
<dbReference type="Proteomes" id="UP000186922">
    <property type="component" value="Unassembled WGS sequence"/>
</dbReference>
<reference evidence="1 2" key="1">
    <citation type="journal article" date="2016" name="Nat. Commun.">
        <title>Extremotolerant tardigrade genome and improved radiotolerance of human cultured cells by tardigrade-unique protein.</title>
        <authorList>
            <person name="Hashimoto T."/>
            <person name="Horikawa D.D."/>
            <person name="Saito Y."/>
            <person name="Kuwahara H."/>
            <person name="Kozuka-Hata H."/>
            <person name="Shin-I T."/>
            <person name="Minakuchi Y."/>
            <person name="Ohishi K."/>
            <person name="Motoyama A."/>
            <person name="Aizu T."/>
            <person name="Enomoto A."/>
            <person name="Kondo K."/>
            <person name="Tanaka S."/>
            <person name="Hara Y."/>
            <person name="Koshikawa S."/>
            <person name="Sagara H."/>
            <person name="Miura T."/>
            <person name="Yokobori S."/>
            <person name="Miyagawa K."/>
            <person name="Suzuki Y."/>
            <person name="Kubo T."/>
            <person name="Oyama M."/>
            <person name="Kohara Y."/>
            <person name="Fujiyama A."/>
            <person name="Arakawa K."/>
            <person name="Katayama T."/>
            <person name="Toyoda A."/>
            <person name="Kunieda T."/>
        </authorList>
    </citation>
    <scope>NUCLEOTIDE SEQUENCE [LARGE SCALE GENOMIC DNA]</scope>
    <source>
        <strain evidence="1 2">YOKOZUNA-1</strain>
    </source>
</reference>